<accession>R7WLN5</accession>
<reference evidence="1 2" key="1">
    <citation type="journal article" date="2013" name="Genome Announc.">
        <title>Draft Genome Sequence of Rhodococcus rhodnii Strain LMG5362, a Symbiont of Rhodnius prolixus (Hemiptera, Reduviidae, Triatominae), the Principle Vector of Trypanosoma cruzi.</title>
        <authorList>
            <person name="Pachebat J.A."/>
            <person name="van Keulen G."/>
            <person name="Whitten M.M."/>
            <person name="Girdwood S."/>
            <person name="Del Sol R."/>
            <person name="Dyson P.J."/>
            <person name="Facey P.D."/>
        </authorList>
    </citation>
    <scope>NUCLEOTIDE SEQUENCE [LARGE SCALE GENOMIC DNA]</scope>
    <source>
        <strain evidence="1 2">LMG 5362</strain>
    </source>
</reference>
<keyword evidence="2" id="KW-1185">Reference proteome</keyword>
<dbReference type="PATRIC" id="fig|1273125.3.peg.2331"/>
<proteinExistence type="predicted"/>
<organism evidence="1 2">
    <name type="scientific">Rhodococcus rhodnii LMG 5362</name>
    <dbReference type="NCBI Taxonomy" id="1273125"/>
    <lineage>
        <taxon>Bacteria</taxon>
        <taxon>Bacillati</taxon>
        <taxon>Actinomycetota</taxon>
        <taxon>Actinomycetes</taxon>
        <taxon>Mycobacteriales</taxon>
        <taxon>Nocardiaceae</taxon>
        <taxon>Rhodococcus</taxon>
    </lineage>
</organism>
<evidence type="ECO:0000313" key="2">
    <source>
        <dbReference type="Proteomes" id="UP000013525"/>
    </source>
</evidence>
<protein>
    <submittedName>
        <fullName evidence="1">Uncharacterized protein</fullName>
    </submittedName>
</protein>
<evidence type="ECO:0000313" key="1">
    <source>
        <dbReference type="EMBL" id="EOM76231.1"/>
    </source>
</evidence>
<dbReference type="Proteomes" id="UP000013525">
    <property type="component" value="Unassembled WGS sequence"/>
</dbReference>
<comment type="caution">
    <text evidence="1">The sequence shown here is derived from an EMBL/GenBank/DDBJ whole genome shotgun (WGS) entry which is preliminary data.</text>
</comment>
<dbReference type="AlphaFoldDB" id="R7WLN5"/>
<dbReference type="EMBL" id="APMY01000073">
    <property type="protein sequence ID" value="EOM76231.1"/>
    <property type="molecule type" value="Genomic_DNA"/>
</dbReference>
<sequence length="31" mass="3558">MGKRVRIGGDSRARAVAVVGHRPHRYVRPFR</sequence>
<gene>
    <name evidence="1" type="ORF">Rrhod_2436</name>
</gene>
<name>R7WLN5_9NOCA</name>